<dbReference type="Ensembl" id="ENSEAST00005047573.1">
    <property type="protein sequence ID" value="ENSEASP00005055256.1"/>
    <property type="gene ID" value="ENSEASG00005035487.1"/>
</dbReference>
<dbReference type="Gene3D" id="3.30.420.40">
    <property type="match status" value="2"/>
</dbReference>
<name>A0A9L0JPK0_EQUAS</name>
<reference evidence="2" key="3">
    <citation type="submission" date="2025-09" db="UniProtKB">
        <authorList>
            <consortium name="Ensembl"/>
        </authorList>
    </citation>
    <scope>IDENTIFICATION</scope>
</reference>
<proteinExistence type="inferred from homology"/>
<dbReference type="PANTHER" id="PTHR11937">
    <property type="entry name" value="ACTIN"/>
    <property type="match status" value="1"/>
</dbReference>
<evidence type="ECO:0000313" key="2">
    <source>
        <dbReference type="Ensembl" id="ENSEASP00005055256.1"/>
    </source>
</evidence>
<protein>
    <submittedName>
        <fullName evidence="2">Actin like 8</fullName>
    </submittedName>
</protein>
<dbReference type="AlphaFoldDB" id="A0A9L0JPK0"/>
<sequence length="404" mass="45328">MSLQRATGGAWWAEGVALVPQTSLRSQVRKTSPTSASAMAARTIIIDHGSGFLKAGLSGWNEPQMVFPSVVNYIPCRENPGPSYARRRVSLGIDIYHPDTFSYPVQRGRILNWEGVEHIWSFVLETHRREHEDSSVIVTESPLREPVDRQKTLEIMFELLDVRSLLLADQLEMSLYASGLLTGVVVDSGYGLTRVQPFHLGRPLRPSGKTLEFAGQDLSAYLFKSLFKEDSNQHNLFQLDTVTNTQMNKCYVPQNLGEALDFRQSLPSGSDETNTYQLPDGTPVELTPMQRLAPEMFFSPQVFDLEGPSISQAVLDSIQTCEAYVHPLLISHVVACGGNTLYPGFTNRLYKELIEDHFSSTKTTVWVGSNRNFSVWLGASVVAHLSTYKSEWMTKEKYDESLRQ</sequence>
<dbReference type="Gene3D" id="3.90.640.10">
    <property type="entry name" value="Actin, Chain A, domain 4"/>
    <property type="match status" value="1"/>
</dbReference>
<gene>
    <name evidence="2" type="primary">ACTL8</name>
</gene>
<reference evidence="2" key="2">
    <citation type="submission" date="2025-08" db="UniProtKB">
        <authorList>
            <consortium name="Ensembl"/>
        </authorList>
    </citation>
    <scope>IDENTIFICATION</scope>
</reference>
<dbReference type="Proteomes" id="UP000694387">
    <property type="component" value="Chromosome 5"/>
</dbReference>
<dbReference type="FunFam" id="3.30.420.40:FF:000166">
    <property type="entry name" value="Actin like 8"/>
    <property type="match status" value="1"/>
</dbReference>
<dbReference type="SMART" id="SM00268">
    <property type="entry name" value="ACTIN"/>
    <property type="match status" value="1"/>
</dbReference>
<dbReference type="InterPro" id="IPR043129">
    <property type="entry name" value="ATPase_NBD"/>
</dbReference>
<dbReference type="SUPFAM" id="SSF53067">
    <property type="entry name" value="Actin-like ATPase domain"/>
    <property type="match status" value="2"/>
</dbReference>
<comment type="similarity">
    <text evidence="1">Belongs to the actin family.</text>
</comment>
<reference evidence="2 3" key="1">
    <citation type="journal article" date="2020" name="Nat. Commun.">
        <title>Donkey genomes provide new insights into domestication and selection for coat color.</title>
        <authorList>
            <person name="Wang"/>
            <person name="C."/>
            <person name="Li"/>
            <person name="H."/>
            <person name="Guo"/>
            <person name="Y."/>
            <person name="Huang"/>
            <person name="J."/>
            <person name="Sun"/>
            <person name="Y."/>
            <person name="Min"/>
            <person name="J."/>
            <person name="Wang"/>
            <person name="J."/>
            <person name="Fang"/>
            <person name="X."/>
            <person name="Zhao"/>
            <person name="Z."/>
            <person name="Wang"/>
            <person name="S."/>
            <person name="Zhang"/>
            <person name="Y."/>
            <person name="Liu"/>
            <person name="Q."/>
            <person name="Jiang"/>
            <person name="Q."/>
            <person name="Wang"/>
            <person name="X."/>
            <person name="Guo"/>
            <person name="Y."/>
            <person name="Yang"/>
            <person name="C."/>
            <person name="Wang"/>
            <person name="Y."/>
            <person name="Tian"/>
            <person name="F."/>
            <person name="Zhuang"/>
            <person name="G."/>
            <person name="Fan"/>
            <person name="Y."/>
            <person name="Gao"/>
            <person name="Q."/>
            <person name="Li"/>
            <person name="Y."/>
            <person name="Ju"/>
            <person name="Z."/>
            <person name="Li"/>
            <person name="J."/>
            <person name="Li"/>
            <person name="R."/>
            <person name="Hou"/>
            <person name="M."/>
            <person name="Yang"/>
            <person name="G."/>
            <person name="Liu"/>
            <person name="G."/>
            <person name="Liu"/>
            <person name="W."/>
            <person name="Guo"/>
            <person name="J."/>
            <person name="Pan"/>
            <person name="S."/>
            <person name="Fan"/>
            <person name="G."/>
            <person name="Zhang"/>
            <person name="W."/>
            <person name="Zhang"/>
            <person name="R."/>
            <person name="Yu"/>
            <person name="J."/>
            <person name="Zhang"/>
            <person name="X."/>
            <person name="Yin"/>
            <person name="Q."/>
            <person name="Ji"/>
            <person name="C."/>
            <person name="Jin"/>
            <person name="Y."/>
            <person name="Yue"/>
            <person name="G."/>
            <person name="Liu"/>
            <person name="M."/>
            <person name="Xu"/>
            <person name="J."/>
            <person name="Liu"/>
            <person name="S."/>
            <person name="Jordana"/>
            <person name="J."/>
            <person name="Noce"/>
            <person name="A."/>
            <person name="Amills"/>
            <person name="M."/>
            <person name="Wu"/>
            <person name="D.D."/>
            <person name="Li"/>
            <person name="S."/>
            <person name="Zhou"/>
            <person name="X. and Zhong"/>
            <person name="J."/>
        </authorList>
    </citation>
    <scope>NUCLEOTIDE SEQUENCE [LARGE SCALE GENOMIC DNA]</scope>
</reference>
<dbReference type="FunFam" id="3.90.640.10:FF:000027">
    <property type="entry name" value="Actin like 8"/>
    <property type="match status" value="1"/>
</dbReference>
<dbReference type="GO" id="GO:0030855">
    <property type="term" value="P:epithelial cell differentiation"/>
    <property type="evidence" value="ECO:0007669"/>
    <property type="project" value="Ensembl"/>
</dbReference>
<dbReference type="GeneTree" id="ENSGT00940000162905"/>
<organism evidence="2 3">
    <name type="scientific">Equus asinus</name>
    <name type="common">Donkey</name>
    <name type="synonym">Equus africanus asinus</name>
    <dbReference type="NCBI Taxonomy" id="9793"/>
    <lineage>
        <taxon>Eukaryota</taxon>
        <taxon>Metazoa</taxon>
        <taxon>Chordata</taxon>
        <taxon>Craniata</taxon>
        <taxon>Vertebrata</taxon>
        <taxon>Euteleostomi</taxon>
        <taxon>Mammalia</taxon>
        <taxon>Eutheria</taxon>
        <taxon>Laurasiatheria</taxon>
        <taxon>Perissodactyla</taxon>
        <taxon>Equidae</taxon>
        <taxon>Equus</taxon>
    </lineage>
</organism>
<evidence type="ECO:0000256" key="1">
    <source>
        <dbReference type="RuleBase" id="RU000487"/>
    </source>
</evidence>
<keyword evidence="3" id="KW-1185">Reference proteome</keyword>
<evidence type="ECO:0000313" key="3">
    <source>
        <dbReference type="Proteomes" id="UP000694387"/>
    </source>
</evidence>
<dbReference type="PRINTS" id="PR00190">
    <property type="entry name" value="ACTIN"/>
</dbReference>
<dbReference type="InterPro" id="IPR004000">
    <property type="entry name" value="Actin"/>
</dbReference>
<dbReference type="Pfam" id="PF00022">
    <property type="entry name" value="Actin"/>
    <property type="match status" value="1"/>
</dbReference>
<accession>A0A9L0JPK0</accession>